<dbReference type="InterPro" id="IPR044770">
    <property type="entry name" value="MFS_spinster-like"/>
</dbReference>
<feature type="transmembrane region" description="Helical" evidence="7">
    <location>
        <begin position="34"/>
        <end position="53"/>
    </location>
</feature>
<dbReference type="PANTHER" id="PTHR23505">
    <property type="entry name" value="SPINSTER"/>
    <property type="match status" value="1"/>
</dbReference>
<reference evidence="8" key="3">
    <citation type="submission" date="2016-05" db="EMBL/GenBank/DDBJ databases">
        <title>WGS assembly of Xenopus tropicalis.</title>
        <authorList>
            <person name="Sessions A."/>
            <person name="Jenkins J."/>
            <person name="Mitros T."/>
            <person name="Lyons J.T."/>
            <person name="Dichmann D.S."/>
            <person name="Robert J."/>
            <person name="Harland R.M."/>
            <person name="Rokhsar D.S."/>
        </authorList>
    </citation>
    <scope>NUCLEOTIDE SEQUENCE</scope>
    <source>
        <strain evidence="8">Nigerian</strain>
    </source>
</reference>
<reference evidence="8" key="2">
    <citation type="journal article" date="2010" name="Science">
        <title>The genome of the Western clawed frog Xenopus tropicalis.</title>
        <authorList>
            <person name="Hellsten U."/>
            <person name="Harland R.M."/>
            <person name="Gilchrist M.J."/>
            <person name="Hendrix D."/>
            <person name="Jurka J."/>
            <person name="Kapitonov V."/>
            <person name="Ovcharenko I."/>
            <person name="Putnam N.H."/>
            <person name="Shu S."/>
            <person name="Taher L."/>
            <person name="Blitz I.L."/>
            <person name="Blumberg B."/>
            <person name="Dichmann D.S."/>
            <person name="Dubchak I."/>
            <person name="Amaya E."/>
            <person name="Detter J.C."/>
            <person name="Fletcher R."/>
            <person name="Gerhard D.S."/>
            <person name="Goodstein D."/>
            <person name="Graves T."/>
            <person name="Grigoriev I.V."/>
            <person name="Grimwood J."/>
            <person name="Kawashima T."/>
            <person name="Lindquist E."/>
            <person name="Lucas S.M."/>
            <person name="Mead P.E."/>
            <person name="Mitros T."/>
            <person name="Ogino H."/>
            <person name="Ohta Y."/>
            <person name="Poliakov A.V."/>
            <person name="Pollet N."/>
            <person name="Robert J."/>
            <person name="Salamov A."/>
            <person name="Sater A.K."/>
            <person name="Schmutz J."/>
            <person name="Terry A."/>
            <person name="Vize P.D."/>
            <person name="Warren W.C."/>
            <person name="Wells D."/>
            <person name="Wills A."/>
            <person name="Wilson R.K."/>
            <person name="Zimmerman L.B."/>
            <person name="Zorn A.M."/>
            <person name="Grainger R."/>
            <person name="Grammer T."/>
            <person name="Khokha M.K."/>
            <person name="Richardson P.M."/>
            <person name="Rokhsar D.S."/>
        </authorList>
    </citation>
    <scope>NUCLEOTIDE SEQUENCE [LARGE SCALE GENOMIC DNA]</scope>
    <source>
        <strain evidence="8">Nigerian</strain>
    </source>
</reference>
<sequence>MLIITAVMVFDRYFTEAVMPLIEEEYGIDIKKTALVDGLFALGFTILAISPVFRYFGDWLSQKTIMCIGMTVWTLLTFTFCFVPKQWFWLILLLRGLLDILADFFLSCALPLIGHMFSASNRRLAIFGSQLCSFLFRWSFALIMIGSLSVDFIHEGMFAVIPDFLDRTRNETGKQWPLFLSHSYYSDL</sequence>
<dbReference type="Pfam" id="PF07690">
    <property type="entry name" value="MFS_1"/>
    <property type="match status" value="1"/>
</dbReference>
<organism evidence="8">
    <name type="scientific">Xenopus tropicalis</name>
    <name type="common">Western clawed frog</name>
    <name type="synonym">Silurana tropicalis</name>
    <dbReference type="NCBI Taxonomy" id="8364"/>
    <lineage>
        <taxon>Eukaryota</taxon>
        <taxon>Metazoa</taxon>
        <taxon>Chordata</taxon>
        <taxon>Craniata</taxon>
        <taxon>Vertebrata</taxon>
        <taxon>Euteleostomi</taxon>
        <taxon>Amphibia</taxon>
        <taxon>Batrachia</taxon>
        <taxon>Anura</taxon>
        <taxon>Pipoidea</taxon>
        <taxon>Pipidae</taxon>
        <taxon>Xenopodinae</taxon>
        <taxon>Xenopus</taxon>
        <taxon>Silurana</taxon>
    </lineage>
</organism>
<evidence type="ECO:0008006" key="9">
    <source>
        <dbReference type="Google" id="ProtNLM"/>
    </source>
</evidence>
<dbReference type="GO" id="GO:0016020">
    <property type="term" value="C:membrane"/>
    <property type="evidence" value="ECO:0007669"/>
    <property type="project" value="UniProtKB-SubCell"/>
</dbReference>
<evidence type="ECO:0000256" key="2">
    <source>
        <dbReference type="ARBA" id="ARBA00022448"/>
    </source>
</evidence>
<protein>
    <recommendedName>
        <fullName evidence="9">Major facilitator superfamily (MFS) profile domain-containing protein</fullName>
    </recommendedName>
</protein>
<evidence type="ECO:0000256" key="6">
    <source>
        <dbReference type="ARBA" id="ARBA00024338"/>
    </source>
</evidence>
<dbReference type="InterPro" id="IPR036259">
    <property type="entry name" value="MFS_trans_sf"/>
</dbReference>
<gene>
    <name evidence="8" type="ORF">XENTR_v90029405mg</name>
</gene>
<feature type="transmembrane region" description="Helical" evidence="7">
    <location>
        <begin position="65"/>
        <end position="83"/>
    </location>
</feature>
<keyword evidence="5 7" id="KW-0472">Membrane</keyword>
<accession>A0A1B8XYC7</accession>
<feature type="transmembrane region" description="Helical" evidence="7">
    <location>
        <begin position="134"/>
        <end position="154"/>
    </location>
</feature>
<feature type="transmembrane region" description="Helical" evidence="7">
    <location>
        <begin position="89"/>
        <end position="113"/>
    </location>
</feature>
<name>A0A1B8XYC7_XENTR</name>
<dbReference type="GO" id="GO:0022857">
    <property type="term" value="F:transmembrane transporter activity"/>
    <property type="evidence" value="ECO:0007669"/>
    <property type="project" value="InterPro"/>
</dbReference>
<dbReference type="EMBL" id="KV460760">
    <property type="protein sequence ID" value="OCA15677.1"/>
    <property type="molecule type" value="Genomic_DNA"/>
</dbReference>
<keyword evidence="4 7" id="KW-1133">Transmembrane helix</keyword>
<dbReference type="Gene3D" id="1.20.1250.20">
    <property type="entry name" value="MFS general substrate transporter like domains"/>
    <property type="match status" value="1"/>
</dbReference>
<keyword evidence="3 7" id="KW-0812">Transmembrane</keyword>
<dbReference type="SUPFAM" id="SSF103473">
    <property type="entry name" value="MFS general substrate transporter"/>
    <property type="match status" value="1"/>
</dbReference>
<dbReference type="AlphaFoldDB" id="A0A1B8XYC7"/>
<dbReference type="InterPro" id="IPR011701">
    <property type="entry name" value="MFS"/>
</dbReference>
<keyword evidence="2" id="KW-0813">Transport</keyword>
<evidence type="ECO:0000256" key="7">
    <source>
        <dbReference type="SAM" id="Phobius"/>
    </source>
</evidence>
<evidence type="ECO:0000256" key="4">
    <source>
        <dbReference type="ARBA" id="ARBA00022989"/>
    </source>
</evidence>
<dbReference type="PANTHER" id="PTHR23505:SF101">
    <property type="entry name" value="PROTEIN SPINSTER HOMOLOG 1-LIKE"/>
    <property type="match status" value="1"/>
</dbReference>
<evidence type="ECO:0000256" key="3">
    <source>
        <dbReference type="ARBA" id="ARBA00022692"/>
    </source>
</evidence>
<comment type="similarity">
    <text evidence="6">Belongs to the major facilitator superfamily. Spinster (TC 2.A.1.49) family.</text>
</comment>
<evidence type="ECO:0000313" key="8">
    <source>
        <dbReference type="EMBL" id="OCA15677.1"/>
    </source>
</evidence>
<reference evidence="8" key="1">
    <citation type="submission" date="2009-11" db="EMBL/GenBank/DDBJ databases">
        <authorList>
            <consortium name="US DOE Joint Genome Institute (JGI-PGF)"/>
            <person name="Ottilar R."/>
            <person name="Schmutz J."/>
            <person name="Salamov A."/>
            <person name="Cheng J.F."/>
            <person name="Lucas S."/>
            <person name="Pitluck S."/>
            <person name="Gundlach H."/>
            <person name="Guo Y."/>
            <person name="Haberer G."/>
            <person name="Nasrallah J."/>
            <person name="Mayer K.F.X."/>
            <person name="van de Peer Y."/>
            <person name="Weigel D."/>
            <person name="Grigoriev I.V."/>
        </authorList>
    </citation>
    <scope>NUCLEOTIDE SEQUENCE</scope>
    <source>
        <strain evidence="8">Nigerian</strain>
    </source>
</reference>
<proteinExistence type="inferred from homology"/>
<comment type="subcellular location">
    <subcellularLocation>
        <location evidence="1">Membrane</location>
        <topology evidence="1">Multi-pass membrane protein</topology>
    </subcellularLocation>
</comment>
<evidence type="ECO:0000256" key="5">
    <source>
        <dbReference type="ARBA" id="ARBA00023136"/>
    </source>
</evidence>
<evidence type="ECO:0000256" key="1">
    <source>
        <dbReference type="ARBA" id="ARBA00004141"/>
    </source>
</evidence>